<accession>A0ABS5JZS3</accession>
<dbReference type="SMART" id="SM00563">
    <property type="entry name" value="PlsC"/>
    <property type="match status" value="1"/>
</dbReference>
<dbReference type="RefSeq" id="WP_212217903.1">
    <property type="nucleotide sequence ID" value="NZ_JAGUCO010000021.1"/>
</dbReference>
<evidence type="ECO:0000259" key="1">
    <source>
        <dbReference type="SMART" id="SM00563"/>
    </source>
</evidence>
<name>A0ABS5JZS3_9BACT</name>
<dbReference type="InterPro" id="IPR002123">
    <property type="entry name" value="Plipid/glycerol_acylTrfase"/>
</dbReference>
<gene>
    <name evidence="2" type="ORF">KEM10_18645</name>
</gene>
<dbReference type="EMBL" id="JAGUCO010000021">
    <property type="protein sequence ID" value="MBS2100310.1"/>
    <property type="molecule type" value="Genomic_DNA"/>
</dbReference>
<keyword evidence="2" id="KW-0808">Transferase</keyword>
<dbReference type="Pfam" id="PF19576">
    <property type="entry name" value="Acyltransf_2"/>
    <property type="match status" value="1"/>
</dbReference>
<dbReference type="GO" id="GO:0016746">
    <property type="term" value="F:acyltransferase activity"/>
    <property type="evidence" value="ECO:0007669"/>
    <property type="project" value="UniProtKB-KW"/>
</dbReference>
<dbReference type="Proteomes" id="UP000708576">
    <property type="component" value="Unassembled WGS sequence"/>
</dbReference>
<keyword evidence="2" id="KW-0012">Acyltransferase</keyword>
<dbReference type="InterPro" id="IPR045746">
    <property type="entry name" value="ACT14924-like_Acyltransf_dom"/>
</dbReference>
<feature type="domain" description="Phospholipid/glycerol acyltransferase" evidence="1">
    <location>
        <begin position="86"/>
        <end position="202"/>
    </location>
</feature>
<evidence type="ECO:0000313" key="2">
    <source>
        <dbReference type="EMBL" id="MBS2100310.1"/>
    </source>
</evidence>
<reference evidence="2 3" key="1">
    <citation type="journal article" date="2015" name="Int. J. Syst. Evol. Microbiol.">
        <title>Carboxylicivirga linearis sp. nov., isolated from a sea cucumber culture pond.</title>
        <authorList>
            <person name="Wang F.Q."/>
            <person name="Zhou Y.X."/>
            <person name="Lin X.Z."/>
            <person name="Chen G.J."/>
            <person name="Du Z.J."/>
        </authorList>
    </citation>
    <scope>NUCLEOTIDE SEQUENCE [LARGE SCALE GENOMIC DNA]</scope>
    <source>
        <strain evidence="2 3">FB218</strain>
    </source>
</reference>
<comment type="caution">
    <text evidence="2">The sequence shown here is derived from an EMBL/GenBank/DDBJ whole genome shotgun (WGS) entry which is preliminary data.</text>
</comment>
<evidence type="ECO:0000313" key="3">
    <source>
        <dbReference type="Proteomes" id="UP000708576"/>
    </source>
</evidence>
<organism evidence="2 3">
    <name type="scientific">Carboxylicivirga linearis</name>
    <dbReference type="NCBI Taxonomy" id="1628157"/>
    <lineage>
        <taxon>Bacteria</taxon>
        <taxon>Pseudomonadati</taxon>
        <taxon>Bacteroidota</taxon>
        <taxon>Bacteroidia</taxon>
        <taxon>Marinilabiliales</taxon>
        <taxon>Marinilabiliaceae</taxon>
        <taxon>Carboxylicivirga</taxon>
    </lineage>
</organism>
<keyword evidence="3" id="KW-1185">Reference proteome</keyword>
<proteinExistence type="predicted"/>
<dbReference type="SUPFAM" id="SSF69593">
    <property type="entry name" value="Glycerol-3-phosphate (1)-acyltransferase"/>
    <property type="match status" value="1"/>
</dbReference>
<protein>
    <submittedName>
        <fullName evidence="2">1-acyl-sn-glycerol-3-phosphate acyltransferase</fullName>
    </submittedName>
</protein>
<sequence>MSDNTQPAKLIDIDNVFEQKNPALKKYIPGFLIKYLKRITHQEEINEFIANNAQFYGIDYAEAIVKNFGARYIIQGKENIPKEGRFVFAANHPLGGLDGMVFVAAVGKFFNQLKFPVNDILMNIKNLGSIFLPINKHGGHSKIAAQQIEEAYASDQQILMFPAGLVSRRKKGQIRDLEWKKTFIAKAKKHKRSIIPVHISGENSNFFYNLANLRKNLGIKANIEMLYLVDEMYKQHNQTITITFGKPISVEELNNNTSPHEWAQKIRDEVYALKK</sequence>